<evidence type="ECO:0000256" key="2">
    <source>
        <dbReference type="ARBA" id="ARBA00022729"/>
    </source>
</evidence>
<evidence type="ECO:0000256" key="1">
    <source>
        <dbReference type="ARBA" id="ARBA00022614"/>
    </source>
</evidence>
<dbReference type="SUPFAM" id="SSF52058">
    <property type="entry name" value="L domain-like"/>
    <property type="match status" value="1"/>
</dbReference>
<dbReference type="Gene3D" id="3.80.10.10">
    <property type="entry name" value="Ribonuclease Inhibitor"/>
    <property type="match status" value="1"/>
</dbReference>
<dbReference type="EnsemblMetazoa" id="AALB005117-RA">
    <property type="protein sequence ID" value="AALB005117-PA"/>
    <property type="gene ID" value="AALB005117"/>
</dbReference>
<keyword evidence="3" id="KW-0677">Repeat</keyword>
<dbReference type="InterPro" id="IPR032675">
    <property type="entry name" value="LRR_dom_sf"/>
</dbReference>
<keyword evidence="7" id="KW-1185">Reference proteome</keyword>
<dbReference type="Pfam" id="PF13855">
    <property type="entry name" value="LRR_8"/>
    <property type="match status" value="1"/>
</dbReference>
<dbReference type="SMART" id="SM00369">
    <property type="entry name" value="LRR_TYP"/>
    <property type="match status" value="3"/>
</dbReference>
<dbReference type="InterPro" id="IPR003591">
    <property type="entry name" value="Leu-rich_rpt_typical-subtyp"/>
</dbReference>
<dbReference type="PANTHER" id="PTHR24373">
    <property type="entry name" value="SLIT RELATED LEUCINE-RICH REPEAT NEURONAL PROTEIN"/>
    <property type="match status" value="1"/>
</dbReference>
<keyword evidence="2 5" id="KW-0732">Signal</keyword>
<proteinExistence type="predicted"/>
<dbReference type="InterPro" id="IPR050328">
    <property type="entry name" value="Dev_Immune_Receptor"/>
</dbReference>
<reference evidence="6 7" key="1">
    <citation type="journal article" date="2017" name="G3 (Bethesda)">
        <title>The Physical Genome Mapping of Anopheles albimanus Corrected Scaffold Misassemblies and Identified Interarm Rearrangements in Genus Anopheles.</title>
        <authorList>
            <person name="Artemov G.N."/>
            <person name="Peery A.N."/>
            <person name="Jiang X."/>
            <person name="Tu Z."/>
            <person name="Stegniy V.N."/>
            <person name="Sharakhova M.V."/>
            <person name="Sharakhov I.V."/>
        </authorList>
    </citation>
    <scope>NUCLEOTIDE SEQUENCE [LARGE SCALE GENOMIC DNA]</scope>
    <source>
        <strain evidence="6 7">ALBI9_A</strain>
    </source>
</reference>
<dbReference type="PANTHER" id="PTHR24373:SF275">
    <property type="entry name" value="TIR DOMAIN-CONTAINING PROTEIN"/>
    <property type="match status" value="1"/>
</dbReference>
<feature type="signal peptide" evidence="5">
    <location>
        <begin position="1"/>
        <end position="18"/>
    </location>
</feature>
<evidence type="ECO:0000313" key="7">
    <source>
        <dbReference type="Proteomes" id="UP000069272"/>
    </source>
</evidence>
<reference evidence="6" key="2">
    <citation type="submission" date="2022-08" db="UniProtKB">
        <authorList>
            <consortium name="EnsemblMetazoa"/>
        </authorList>
    </citation>
    <scope>IDENTIFICATION</scope>
    <source>
        <strain evidence="6">STECLA/ALBI9_A</strain>
    </source>
</reference>
<evidence type="ECO:0008006" key="8">
    <source>
        <dbReference type="Google" id="ProtNLM"/>
    </source>
</evidence>
<keyword evidence="4" id="KW-0175">Coiled coil</keyword>
<dbReference type="AlphaFoldDB" id="A0A8W7JMD8"/>
<dbReference type="PROSITE" id="PS51450">
    <property type="entry name" value="LRR"/>
    <property type="match status" value="1"/>
</dbReference>
<evidence type="ECO:0000256" key="5">
    <source>
        <dbReference type="SAM" id="SignalP"/>
    </source>
</evidence>
<evidence type="ECO:0000313" key="6">
    <source>
        <dbReference type="EnsemblMetazoa" id="AALB005117-PA"/>
    </source>
</evidence>
<feature type="chain" id="PRO_5036445553" description="Leucine-rich immune protein (Short)" evidence="5">
    <location>
        <begin position="19"/>
        <end position="452"/>
    </location>
</feature>
<protein>
    <recommendedName>
        <fullName evidence="8">Leucine-rich immune protein (Short)</fullName>
    </recommendedName>
</protein>
<dbReference type="InterPro" id="IPR001611">
    <property type="entry name" value="Leu-rich_rpt"/>
</dbReference>
<organism evidence="6 7">
    <name type="scientific">Anopheles albimanus</name>
    <name type="common">New world malaria mosquito</name>
    <dbReference type="NCBI Taxonomy" id="7167"/>
    <lineage>
        <taxon>Eukaryota</taxon>
        <taxon>Metazoa</taxon>
        <taxon>Ecdysozoa</taxon>
        <taxon>Arthropoda</taxon>
        <taxon>Hexapoda</taxon>
        <taxon>Insecta</taxon>
        <taxon>Pterygota</taxon>
        <taxon>Neoptera</taxon>
        <taxon>Endopterygota</taxon>
        <taxon>Diptera</taxon>
        <taxon>Nematocera</taxon>
        <taxon>Culicoidea</taxon>
        <taxon>Culicidae</taxon>
        <taxon>Anophelinae</taxon>
        <taxon>Anopheles</taxon>
    </lineage>
</organism>
<sequence>MRVAIYVLLMWFCTFAAADSSSTAVCVKPRGKVCSIKVLSEGISGPASLLPDLTDRIELHVAAGQVKALTEANTQSSNMGRLRILRLEGLGMESVFVREHFEELHLRENRIVNLTTTGTGSYHLKVLDLRKNQFANVIQLQSFVEMVELQLDDNQIRVLPLEPFTRMAQLRVLSLTGNRIHQIVPSMASFELGELEHFSLARNELVSFGTAHWQLPSLKTLLLNNNRLVELPDVTDFETEFFSLEQLALGENDWSCSWLDSVLGSVTKPDRETSIKLDVGPNTECPSEKVAGICCKFTMSSTSDTAPSTASSSELFVSEIRQAREHSEKLTAMHEEVSRHWDERLKALQTKLQDMLVVAMAELQVKKPVTVLQVTQLREELDGLRNQIKSLEKDKELHHRMEKRLVHFMIEMKNKLLHQTIETDQLLSQGNELRYSFDQQFKERTKKDNTSQ</sequence>
<feature type="coiled-coil region" evidence="4">
    <location>
        <begin position="374"/>
        <end position="401"/>
    </location>
</feature>
<evidence type="ECO:0000256" key="4">
    <source>
        <dbReference type="SAM" id="Coils"/>
    </source>
</evidence>
<evidence type="ECO:0000256" key="3">
    <source>
        <dbReference type="ARBA" id="ARBA00022737"/>
    </source>
</evidence>
<name>A0A8W7JMD8_ANOAL</name>
<dbReference type="Proteomes" id="UP000069272">
    <property type="component" value="Chromosome 3L"/>
</dbReference>
<keyword evidence="1" id="KW-0433">Leucine-rich repeat</keyword>
<accession>A0A8W7JMD8</accession>